<dbReference type="InParanoid" id="A0A165JGD2"/>
<dbReference type="EMBL" id="KV425967">
    <property type="protein sequence ID" value="KZV94805.1"/>
    <property type="molecule type" value="Genomic_DNA"/>
</dbReference>
<dbReference type="AlphaFoldDB" id="A0A165JGD2"/>
<proteinExistence type="predicted"/>
<organism evidence="2 3">
    <name type="scientific">Exidia glandulosa HHB12029</name>
    <dbReference type="NCBI Taxonomy" id="1314781"/>
    <lineage>
        <taxon>Eukaryota</taxon>
        <taxon>Fungi</taxon>
        <taxon>Dikarya</taxon>
        <taxon>Basidiomycota</taxon>
        <taxon>Agaricomycotina</taxon>
        <taxon>Agaricomycetes</taxon>
        <taxon>Auriculariales</taxon>
        <taxon>Exidiaceae</taxon>
        <taxon>Exidia</taxon>
    </lineage>
</organism>
<feature type="coiled-coil region" evidence="1">
    <location>
        <begin position="86"/>
        <end position="127"/>
    </location>
</feature>
<keyword evidence="3" id="KW-1185">Reference proteome</keyword>
<gene>
    <name evidence="2" type="ORF">EXIGLDRAFT_736392</name>
</gene>
<reference evidence="2 3" key="1">
    <citation type="journal article" date="2016" name="Mol. Biol. Evol.">
        <title>Comparative Genomics of Early-Diverging Mushroom-Forming Fungi Provides Insights into the Origins of Lignocellulose Decay Capabilities.</title>
        <authorList>
            <person name="Nagy L.G."/>
            <person name="Riley R."/>
            <person name="Tritt A."/>
            <person name="Adam C."/>
            <person name="Daum C."/>
            <person name="Floudas D."/>
            <person name="Sun H."/>
            <person name="Yadav J.S."/>
            <person name="Pangilinan J."/>
            <person name="Larsson K.H."/>
            <person name="Matsuura K."/>
            <person name="Barry K."/>
            <person name="Labutti K."/>
            <person name="Kuo R."/>
            <person name="Ohm R.A."/>
            <person name="Bhattacharya S.S."/>
            <person name="Shirouzu T."/>
            <person name="Yoshinaga Y."/>
            <person name="Martin F.M."/>
            <person name="Grigoriev I.V."/>
            <person name="Hibbett D.S."/>
        </authorList>
    </citation>
    <scope>NUCLEOTIDE SEQUENCE [LARGE SCALE GENOMIC DNA]</scope>
    <source>
        <strain evidence="2 3">HHB12029</strain>
    </source>
</reference>
<keyword evidence="1" id="KW-0175">Coiled coil</keyword>
<protein>
    <submittedName>
        <fullName evidence="2">Uncharacterized protein</fullName>
    </submittedName>
</protein>
<sequence length="199" mass="23025">MLRSALGRAQLSMRGVAYASTSSNPSRFMALSPRFQHRDGLRPLEKSLHPVESDFDRFNREIRDYTWGRDVAIKYLGRYMEGFYKEDMLKAEIAMLKAEIATHKAENARLKAENAQLETVLECYARLLGVEFHKIEDLAGMPLSSLRRSDLRLVYFHRSWISFRLPSCYSHLMPRLRPARAETIACLIRARSQIVGDRT</sequence>
<name>A0A165JGD2_EXIGL</name>
<evidence type="ECO:0000313" key="3">
    <source>
        <dbReference type="Proteomes" id="UP000077266"/>
    </source>
</evidence>
<accession>A0A165JGD2</accession>
<dbReference type="Proteomes" id="UP000077266">
    <property type="component" value="Unassembled WGS sequence"/>
</dbReference>
<evidence type="ECO:0000313" key="2">
    <source>
        <dbReference type="EMBL" id="KZV94805.1"/>
    </source>
</evidence>
<evidence type="ECO:0000256" key="1">
    <source>
        <dbReference type="SAM" id="Coils"/>
    </source>
</evidence>